<keyword evidence="5 7" id="KW-0560">Oxidoreductase</keyword>
<dbReference type="HAMAP" id="MF_00657">
    <property type="entry name" value="Hydroxyl_YbiX"/>
    <property type="match status" value="1"/>
</dbReference>
<reference evidence="9 10" key="1">
    <citation type="journal article" date="2016" name="Nat. Commun.">
        <title>Thousands of microbial genomes shed light on interconnected biogeochemical processes in an aquifer system.</title>
        <authorList>
            <person name="Anantharaman K."/>
            <person name="Brown C.T."/>
            <person name="Hug L.A."/>
            <person name="Sharon I."/>
            <person name="Castelle C.J."/>
            <person name="Probst A.J."/>
            <person name="Thomas B.C."/>
            <person name="Singh A."/>
            <person name="Wilkins M.J."/>
            <person name="Karaoz U."/>
            <person name="Brodie E.L."/>
            <person name="Williams K.H."/>
            <person name="Hubbard S.S."/>
            <person name="Banfield J.F."/>
        </authorList>
    </citation>
    <scope>NUCLEOTIDE SEQUENCE [LARGE SCALE GENOMIC DNA]</scope>
</reference>
<feature type="domain" description="Fe2OG dioxygenase" evidence="8">
    <location>
        <begin position="76"/>
        <end position="176"/>
    </location>
</feature>
<protein>
    <submittedName>
        <fullName evidence="9">Fe2+-dependent dioxygenase</fullName>
    </submittedName>
</protein>
<evidence type="ECO:0000256" key="2">
    <source>
        <dbReference type="ARBA" id="ARBA00022723"/>
    </source>
</evidence>
<keyword evidence="6 7" id="KW-0408">Iron</keyword>
<comment type="caution">
    <text evidence="9">The sequence shown here is derived from an EMBL/GenBank/DDBJ whole genome shotgun (WGS) entry which is preliminary data.</text>
</comment>
<dbReference type="Gene3D" id="2.60.120.620">
    <property type="entry name" value="q2cbj1_9rhob like domain"/>
    <property type="match status" value="1"/>
</dbReference>
<dbReference type="GO" id="GO:0016706">
    <property type="term" value="F:2-oxoglutarate-dependent dioxygenase activity"/>
    <property type="evidence" value="ECO:0007669"/>
    <property type="project" value="UniProtKB-UniRule"/>
</dbReference>
<dbReference type="GO" id="GO:0005506">
    <property type="term" value="F:iron ion binding"/>
    <property type="evidence" value="ECO:0007669"/>
    <property type="project" value="UniProtKB-UniRule"/>
</dbReference>
<dbReference type="GO" id="GO:0006879">
    <property type="term" value="P:intracellular iron ion homeostasis"/>
    <property type="evidence" value="ECO:0007669"/>
    <property type="project" value="TreeGrafter"/>
</dbReference>
<accession>A0A1F6TY70</accession>
<evidence type="ECO:0000256" key="7">
    <source>
        <dbReference type="HAMAP-Rule" id="MF_00657"/>
    </source>
</evidence>
<dbReference type="AlphaFoldDB" id="A0A1F6TY70"/>
<feature type="binding site" evidence="7">
    <location>
        <position position="157"/>
    </location>
    <ligand>
        <name>Fe cation</name>
        <dbReference type="ChEBI" id="CHEBI:24875"/>
    </ligand>
</feature>
<evidence type="ECO:0000256" key="6">
    <source>
        <dbReference type="ARBA" id="ARBA00023004"/>
    </source>
</evidence>
<dbReference type="Pfam" id="PF13640">
    <property type="entry name" value="2OG-FeII_Oxy_3"/>
    <property type="match status" value="1"/>
</dbReference>
<feature type="binding site" evidence="7">
    <location>
        <position position="167"/>
    </location>
    <ligand>
        <name>2-oxoglutarate</name>
        <dbReference type="ChEBI" id="CHEBI:16810"/>
    </ligand>
</feature>
<dbReference type="NCBIfam" id="NF003974">
    <property type="entry name" value="PRK05467.1-3"/>
    <property type="match status" value="1"/>
</dbReference>
<name>A0A1F6TY70_9PROT</name>
<dbReference type="SMART" id="SM00702">
    <property type="entry name" value="P4Hc"/>
    <property type="match status" value="1"/>
</dbReference>
<gene>
    <name evidence="9" type="ORF">A3A87_05020</name>
</gene>
<keyword evidence="4 7" id="KW-0223">Dioxygenase</keyword>
<dbReference type="Proteomes" id="UP000179037">
    <property type="component" value="Unassembled WGS sequence"/>
</dbReference>
<dbReference type="Pfam" id="PF18331">
    <property type="entry name" value="PKHD_C"/>
    <property type="match status" value="1"/>
</dbReference>
<comment type="cofactor">
    <cofactor evidence="1 7">
        <name>L-ascorbate</name>
        <dbReference type="ChEBI" id="CHEBI:38290"/>
    </cofactor>
</comment>
<keyword evidence="3 7" id="KW-0847">Vitamin C</keyword>
<evidence type="ECO:0000256" key="1">
    <source>
        <dbReference type="ARBA" id="ARBA00001961"/>
    </source>
</evidence>
<evidence type="ECO:0000313" key="10">
    <source>
        <dbReference type="Proteomes" id="UP000179037"/>
    </source>
</evidence>
<evidence type="ECO:0000256" key="4">
    <source>
        <dbReference type="ARBA" id="ARBA00022964"/>
    </source>
</evidence>
<dbReference type="InterPro" id="IPR023550">
    <property type="entry name" value="PKHD_hydroxylase"/>
</dbReference>
<dbReference type="EMBL" id="MFTC01000079">
    <property type="protein sequence ID" value="OGI50046.1"/>
    <property type="molecule type" value="Genomic_DNA"/>
</dbReference>
<dbReference type="PANTHER" id="PTHR41536">
    <property type="entry name" value="PKHD-TYPE HYDROXYLASE YBIX"/>
    <property type="match status" value="1"/>
</dbReference>
<feature type="binding site" evidence="7">
    <location>
        <position position="96"/>
    </location>
    <ligand>
        <name>Fe cation</name>
        <dbReference type="ChEBI" id="CHEBI:24875"/>
    </ligand>
</feature>
<keyword evidence="2 7" id="KW-0479">Metal-binding</keyword>
<feature type="binding site" evidence="7">
    <location>
        <position position="98"/>
    </location>
    <ligand>
        <name>Fe cation</name>
        <dbReference type="ChEBI" id="CHEBI:24875"/>
    </ligand>
</feature>
<dbReference type="InterPro" id="IPR005123">
    <property type="entry name" value="Oxoglu/Fe-dep_dioxygenase_dom"/>
</dbReference>
<dbReference type="InterPro" id="IPR044862">
    <property type="entry name" value="Pro_4_hyd_alph_FE2OG_OXY"/>
</dbReference>
<dbReference type="PANTHER" id="PTHR41536:SF1">
    <property type="entry name" value="PKHD-TYPE HYDROXYLASE YBIX"/>
    <property type="match status" value="1"/>
</dbReference>
<dbReference type="STRING" id="1817768.A3A87_05020"/>
<dbReference type="GO" id="GO:0031418">
    <property type="term" value="F:L-ascorbic acid binding"/>
    <property type="evidence" value="ECO:0007669"/>
    <property type="project" value="UniProtKB-KW"/>
</dbReference>
<comment type="cofactor">
    <cofactor evidence="7">
        <name>Fe(2+)</name>
        <dbReference type="ChEBI" id="CHEBI:29033"/>
    </cofactor>
    <text evidence="7">Binds 1 Fe(2+) ion per subunit.</text>
</comment>
<dbReference type="PROSITE" id="PS51471">
    <property type="entry name" value="FE2OG_OXY"/>
    <property type="match status" value="1"/>
</dbReference>
<dbReference type="NCBIfam" id="NF003975">
    <property type="entry name" value="PRK05467.1-4"/>
    <property type="match status" value="1"/>
</dbReference>
<sequence length="224" mass="25043">MMLRLPSVLDPNQLDTVRKLLADAKFMDGKLSAGAAAQRVKHNQELDKRAQQMDVLNNIVMSSLVQHPVYRAGALPLHVAAPYYARYTPGMAYGDHLDDPVMGTDGVLYRSDIAITIFLNEPDQYDGGELVIRTAFGENKVKLAAGDAIMYPSSSLHHVNKVTRGERLVAVTWAQSLVRDPARRELLYELHQAREKLLKISPEAEETAQVNTAYMNLIRMWGDI</sequence>
<organism evidence="9 10">
    <name type="scientific">Candidatus Muproteobacteria bacterium RIFCSPLOWO2_01_FULL_60_18</name>
    <dbReference type="NCBI Taxonomy" id="1817768"/>
    <lineage>
        <taxon>Bacteria</taxon>
        <taxon>Pseudomonadati</taxon>
        <taxon>Pseudomonadota</taxon>
        <taxon>Candidatus Muproteobacteria</taxon>
    </lineage>
</organism>
<dbReference type="InterPro" id="IPR041097">
    <property type="entry name" value="PKHD_C"/>
</dbReference>
<evidence type="ECO:0000313" key="9">
    <source>
        <dbReference type="EMBL" id="OGI50046.1"/>
    </source>
</evidence>
<dbReference type="InterPro" id="IPR006620">
    <property type="entry name" value="Pro_4_hyd_alph"/>
</dbReference>
<evidence type="ECO:0000259" key="8">
    <source>
        <dbReference type="PROSITE" id="PS51471"/>
    </source>
</evidence>
<dbReference type="GO" id="GO:0006974">
    <property type="term" value="P:DNA damage response"/>
    <property type="evidence" value="ECO:0007669"/>
    <property type="project" value="TreeGrafter"/>
</dbReference>
<evidence type="ECO:0000256" key="3">
    <source>
        <dbReference type="ARBA" id="ARBA00022896"/>
    </source>
</evidence>
<evidence type="ECO:0000256" key="5">
    <source>
        <dbReference type="ARBA" id="ARBA00023002"/>
    </source>
</evidence>
<dbReference type="Gene3D" id="4.10.860.20">
    <property type="entry name" value="Rabenosyn, Rab binding domain"/>
    <property type="match status" value="1"/>
</dbReference>
<proteinExistence type="inferred from homology"/>